<dbReference type="Pfam" id="PF01412">
    <property type="entry name" value="ArfGap"/>
    <property type="match status" value="1"/>
</dbReference>
<evidence type="ECO:0000313" key="7">
    <source>
        <dbReference type="EMBL" id="KAK1282355.1"/>
    </source>
</evidence>
<protein>
    <submittedName>
        <fullName evidence="7">ADP-ribosylation factor GTPase-activating protein AGD14</fullName>
    </submittedName>
</protein>
<evidence type="ECO:0000256" key="5">
    <source>
        <dbReference type="SAM" id="MobiDB-lite"/>
    </source>
</evidence>
<dbReference type="PANTHER" id="PTHR46085:SF3">
    <property type="entry name" value="ARF GTPASE ACTIVATING PROTEIN"/>
    <property type="match status" value="1"/>
</dbReference>
<dbReference type="PRINTS" id="PR00405">
    <property type="entry name" value="REVINTRACTNG"/>
</dbReference>
<feature type="compositionally biased region" description="Polar residues" evidence="5">
    <location>
        <begin position="333"/>
        <end position="359"/>
    </location>
</feature>
<organism evidence="7 8">
    <name type="scientific">Acorus calamus</name>
    <name type="common">Sweet flag</name>
    <dbReference type="NCBI Taxonomy" id="4465"/>
    <lineage>
        <taxon>Eukaryota</taxon>
        <taxon>Viridiplantae</taxon>
        <taxon>Streptophyta</taxon>
        <taxon>Embryophyta</taxon>
        <taxon>Tracheophyta</taxon>
        <taxon>Spermatophyta</taxon>
        <taxon>Magnoliopsida</taxon>
        <taxon>Liliopsida</taxon>
        <taxon>Acoraceae</taxon>
        <taxon>Acorus</taxon>
    </lineage>
</organism>
<feature type="region of interest" description="Disordered" evidence="5">
    <location>
        <begin position="216"/>
        <end position="308"/>
    </location>
</feature>
<evidence type="ECO:0000256" key="2">
    <source>
        <dbReference type="ARBA" id="ARBA00022771"/>
    </source>
</evidence>
<dbReference type="InterPro" id="IPR038508">
    <property type="entry name" value="ArfGAP_dom_sf"/>
</dbReference>
<feature type="region of interest" description="Disordered" evidence="5">
    <location>
        <begin position="712"/>
        <end position="735"/>
    </location>
</feature>
<dbReference type="GO" id="GO:0005096">
    <property type="term" value="F:GTPase activator activity"/>
    <property type="evidence" value="ECO:0007669"/>
    <property type="project" value="InterPro"/>
</dbReference>
<evidence type="ECO:0000259" key="6">
    <source>
        <dbReference type="PROSITE" id="PS50115"/>
    </source>
</evidence>
<feature type="compositionally biased region" description="Basic and acidic residues" evidence="5">
    <location>
        <begin position="177"/>
        <end position="191"/>
    </location>
</feature>
<feature type="compositionally biased region" description="Polar residues" evidence="5">
    <location>
        <begin position="712"/>
        <end position="727"/>
    </location>
</feature>
<dbReference type="Proteomes" id="UP001180020">
    <property type="component" value="Unassembled WGS sequence"/>
</dbReference>
<feature type="region of interest" description="Disordered" evidence="5">
    <location>
        <begin position="412"/>
        <end position="432"/>
    </location>
</feature>
<comment type="caution">
    <text evidence="7">The sequence shown here is derived from an EMBL/GenBank/DDBJ whole genome shotgun (WGS) entry which is preliminary data.</text>
</comment>
<feature type="compositionally biased region" description="Basic and acidic residues" evidence="5">
    <location>
        <begin position="216"/>
        <end position="238"/>
    </location>
</feature>
<dbReference type="FunFam" id="1.10.220.150:FF:000005">
    <property type="entry name" value="Arf-GAP domain and FG repeat-containing protein 1"/>
    <property type="match status" value="1"/>
</dbReference>
<dbReference type="InterPro" id="IPR044820">
    <property type="entry name" value="AGD14-like"/>
</dbReference>
<feature type="domain" description="Arf-GAP" evidence="6">
    <location>
        <begin position="12"/>
        <end position="130"/>
    </location>
</feature>
<evidence type="ECO:0000256" key="3">
    <source>
        <dbReference type="ARBA" id="ARBA00022833"/>
    </source>
</evidence>
<reference evidence="7" key="1">
    <citation type="journal article" date="2023" name="Nat. Commun.">
        <title>Diploid and tetraploid genomes of Acorus and the evolution of monocots.</title>
        <authorList>
            <person name="Ma L."/>
            <person name="Liu K.W."/>
            <person name="Li Z."/>
            <person name="Hsiao Y.Y."/>
            <person name="Qi Y."/>
            <person name="Fu T."/>
            <person name="Tang G.D."/>
            <person name="Zhang D."/>
            <person name="Sun W.H."/>
            <person name="Liu D.K."/>
            <person name="Li Y."/>
            <person name="Chen G.Z."/>
            <person name="Liu X.D."/>
            <person name="Liao X.Y."/>
            <person name="Jiang Y.T."/>
            <person name="Yu X."/>
            <person name="Hao Y."/>
            <person name="Huang J."/>
            <person name="Zhao X.W."/>
            <person name="Ke S."/>
            <person name="Chen Y.Y."/>
            <person name="Wu W.L."/>
            <person name="Hsu J.L."/>
            <person name="Lin Y.F."/>
            <person name="Huang M.D."/>
            <person name="Li C.Y."/>
            <person name="Huang L."/>
            <person name="Wang Z.W."/>
            <person name="Zhao X."/>
            <person name="Zhong W.Y."/>
            <person name="Peng D.H."/>
            <person name="Ahmad S."/>
            <person name="Lan S."/>
            <person name="Zhang J.S."/>
            <person name="Tsai W.C."/>
            <person name="Van de Peer Y."/>
            <person name="Liu Z.J."/>
        </authorList>
    </citation>
    <scope>NUCLEOTIDE SEQUENCE</scope>
    <source>
        <strain evidence="7">CP</strain>
    </source>
</reference>
<feature type="compositionally biased region" description="Low complexity" evidence="5">
    <location>
        <begin position="288"/>
        <end position="304"/>
    </location>
</feature>
<dbReference type="SUPFAM" id="SSF57863">
    <property type="entry name" value="ArfGap/RecO-like zinc finger"/>
    <property type="match status" value="1"/>
</dbReference>
<dbReference type="PROSITE" id="PS50115">
    <property type="entry name" value="ARFGAP"/>
    <property type="match status" value="1"/>
</dbReference>
<evidence type="ECO:0000313" key="8">
    <source>
        <dbReference type="Proteomes" id="UP001180020"/>
    </source>
</evidence>
<feature type="compositionally biased region" description="Basic and acidic residues" evidence="5">
    <location>
        <begin position="123"/>
        <end position="148"/>
    </location>
</feature>
<keyword evidence="3" id="KW-0862">Zinc</keyword>
<sequence>MASRVKEDEKNEKTIRGLLKLPANKRCMNCNSLGPQYVCTNFSTFVCTNCSGIHREFTHRVKSISMAKFTSQEVVALQEGGNERAREIYFKEWDPQRHSFPDSSNVERLRDFIKHAYVDRRFSGERNIDKPPRVKGDKDDFNENRRTDANQGSSRSPPYEDTYERRYGERPGSAGRNDGRNSRYSYDDRRSPGYAPSDYRRSPGYFEVVDDRVKDDRFRNGNQNRKFEDRRFPDEVRKPAGGSPNHQKDSDTSSPPLVRPVRDILGDNIPPLRIGEPPKANGTRVADTSAQTQRTASSSSLGSSDGNTVELKSVNFGSLIDFSAEPDLPAATVSKSEPLSSQVSSQKGTSPPTNNSENWASFDFAPSGQAPQTVPNVGSLESALGQLSAPAALPVTSVSTLPVVDSFLNTTSGGQWPNGQQQHQPSSVTPMASQAAFQPFNQPVVGAPNNQPWGSSVATNVQNLTAASTGQLPQVAPSTGVPSQPPPVESKPTGRTALPEDLFTLSYPPAPQGVPGWQIGAQHNMAYGMQYPSTAVNYPQSSKSTNPFDLGNEQRLVHSHTFPSMASLQGALPNVAAPPPQLIHSSSFGGPSQQWMPLQQPSYPSTVPSGPYMPQQAPNIMPQQQAPNFMPQQAPNFMPQQAPNFVPQQAQNIMPQQAPNIMPQQAPNFVPQQAQNIMPPQAPNNMLPLRHQGFGGFGSNGGMFGSVGADLQSANRQSQPATPNSFASVGGNPFG</sequence>
<dbReference type="GO" id="GO:0008270">
    <property type="term" value="F:zinc ion binding"/>
    <property type="evidence" value="ECO:0007669"/>
    <property type="project" value="UniProtKB-KW"/>
</dbReference>
<feature type="region of interest" description="Disordered" evidence="5">
    <location>
        <begin position="123"/>
        <end position="202"/>
    </location>
</feature>
<dbReference type="AlphaFoldDB" id="A0AAV9BZW1"/>
<keyword evidence="8" id="KW-1185">Reference proteome</keyword>
<evidence type="ECO:0000256" key="1">
    <source>
        <dbReference type="ARBA" id="ARBA00022723"/>
    </source>
</evidence>
<dbReference type="InterPro" id="IPR037278">
    <property type="entry name" value="ARFGAP/RecO"/>
</dbReference>
<dbReference type="SMART" id="SM00105">
    <property type="entry name" value="ArfGap"/>
    <property type="match status" value="1"/>
</dbReference>
<gene>
    <name evidence="7" type="primary">AGD14</name>
    <name evidence="7" type="ORF">QJS10_CPB22g00964</name>
</gene>
<name>A0AAV9BZW1_ACOCL</name>
<accession>A0AAV9BZW1</accession>
<dbReference type="InterPro" id="IPR001164">
    <property type="entry name" value="ArfGAP_dom"/>
</dbReference>
<feature type="region of interest" description="Disordered" evidence="5">
    <location>
        <begin position="471"/>
        <end position="496"/>
    </location>
</feature>
<dbReference type="CDD" id="cd08838">
    <property type="entry name" value="ArfGap_AGFG"/>
    <property type="match status" value="1"/>
</dbReference>
<proteinExistence type="predicted"/>
<feature type="compositionally biased region" description="Polar residues" evidence="5">
    <location>
        <begin position="471"/>
        <end position="482"/>
    </location>
</feature>
<dbReference type="Gene3D" id="1.10.220.150">
    <property type="entry name" value="Arf GTPase activating protein"/>
    <property type="match status" value="1"/>
</dbReference>
<dbReference type="PANTHER" id="PTHR46085">
    <property type="entry name" value="ARFGAP/RECO-RELATED"/>
    <property type="match status" value="1"/>
</dbReference>
<reference evidence="7" key="2">
    <citation type="submission" date="2023-06" db="EMBL/GenBank/DDBJ databases">
        <authorList>
            <person name="Ma L."/>
            <person name="Liu K.-W."/>
            <person name="Li Z."/>
            <person name="Hsiao Y.-Y."/>
            <person name="Qi Y."/>
            <person name="Fu T."/>
            <person name="Tang G."/>
            <person name="Zhang D."/>
            <person name="Sun W.-H."/>
            <person name="Liu D.-K."/>
            <person name="Li Y."/>
            <person name="Chen G.-Z."/>
            <person name="Liu X.-D."/>
            <person name="Liao X.-Y."/>
            <person name="Jiang Y.-T."/>
            <person name="Yu X."/>
            <person name="Hao Y."/>
            <person name="Huang J."/>
            <person name="Zhao X.-W."/>
            <person name="Ke S."/>
            <person name="Chen Y.-Y."/>
            <person name="Wu W.-L."/>
            <person name="Hsu J.-L."/>
            <person name="Lin Y.-F."/>
            <person name="Huang M.-D."/>
            <person name="Li C.-Y."/>
            <person name="Huang L."/>
            <person name="Wang Z.-W."/>
            <person name="Zhao X."/>
            <person name="Zhong W.-Y."/>
            <person name="Peng D.-H."/>
            <person name="Ahmad S."/>
            <person name="Lan S."/>
            <person name="Zhang J.-S."/>
            <person name="Tsai W.-C."/>
            <person name="Van De Peer Y."/>
            <person name="Liu Z.-J."/>
        </authorList>
    </citation>
    <scope>NUCLEOTIDE SEQUENCE</scope>
    <source>
        <strain evidence="7">CP</strain>
        <tissue evidence="7">Leaves</tissue>
    </source>
</reference>
<evidence type="ECO:0000256" key="4">
    <source>
        <dbReference type="PROSITE-ProRule" id="PRU00288"/>
    </source>
</evidence>
<feature type="region of interest" description="Disordered" evidence="5">
    <location>
        <begin position="331"/>
        <end position="376"/>
    </location>
</feature>
<keyword evidence="2 4" id="KW-0863">Zinc-finger</keyword>
<dbReference type="EMBL" id="JAUJYO010000022">
    <property type="protein sequence ID" value="KAK1282355.1"/>
    <property type="molecule type" value="Genomic_DNA"/>
</dbReference>
<keyword evidence="1" id="KW-0479">Metal-binding</keyword>